<evidence type="ECO:0000313" key="2">
    <source>
        <dbReference type="EMBL" id="TVX92656.1"/>
    </source>
</evidence>
<dbReference type="RefSeq" id="WP_144988327.1">
    <property type="nucleotide sequence ID" value="NZ_VNJK01000001.1"/>
</dbReference>
<dbReference type="OrthoDB" id="9797709at2"/>
<reference evidence="2 3" key="1">
    <citation type="submission" date="2019-07" db="EMBL/GenBank/DDBJ databases">
        <authorList>
            <person name="Kim J."/>
        </authorList>
    </citation>
    <scope>NUCLEOTIDE SEQUENCE [LARGE SCALE GENOMIC DNA]</scope>
    <source>
        <strain evidence="2 3">N4</strain>
    </source>
</reference>
<dbReference type="Pfam" id="PF00144">
    <property type="entry name" value="Beta-lactamase"/>
    <property type="match status" value="1"/>
</dbReference>
<organism evidence="2 3">
    <name type="scientific">Paenibacillus agilis</name>
    <dbReference type="NCBI Taxonomy" id="3020863"/>
    <lineage>
        <taxon>Bacteria</taxon>
        <taxon>Bacillati</taxon>
        <taxon>Bacillota</taxon>
        <taxon>Bacilli</taxon>
        <taxon>Bacillales</taxon>
        <taxon>Paenibacillaceae</taxon>
        <taxon>Paenibacillus</taxon>
    </lineage>
</organism>
<dbReference type="InterPro" id="IPR050491">
    <property type="entry name" value="AmpC-like"/>
</dbReference>
<proteinExistence type="predicted"/>
<dbReference type="PANTHER" id="PTHR46825">
    <property type="entry name" value="D-ALANYL-D-ALANINE-CARBOXYPEPTIDASE/ENDOPEPTIDASE AMPH"/>
    <property type="match status" value="1"/>
</dbReference>
<dbReference type="Proteomes" id="UP000318102">
    <property type="component" value="Unassembled WGS sequence"/>
</dbReference>
<evidence type="ECO:0000259" key="1">
    <source>
        <dbReference type="Pfam" id="PF00144"/>
    </source>
</evidence>
<dbReference type="InterPro" id="IPR012338">
    <property type="entry name" value="Beta-lactam/transpept-like"/>
</dbReference>
<dbReference type="InterPro" id="IPR001466">
    <property type="entry name" value="Beta-lactam-related"/>
</dbReference>
<name>A0A559IYF0_9BACL</name>
<dbReference type="Gene3D" id="3.40.710.10">
    <property type="entry name" value="DD-peptidase/beta-lactamase superfamily"/>
    <property type="match status" value="1"/>
</dbReference>
<dbReference type="PANTHER" id="PTHR46825:SF12">
    <property type="entry name" value="PENICILLIN-BINDING PROTEIN 4"/>
    <property type="match status" value="1"/>
</dbReference>
<evidence type="ECO:0000313" key="3">
    <source>
        <dbReference type="Proteomes" id="UP000318102"/>
    </source>
</evidence>
<protein>
    <submittedName>
        <fullName evidence="2">Beta-lactamase family protein</fullName>
    </submittedName>
</protein>
<feature type="domain" description="Beta-lactamase-related" evidence="1">
    <location>
        <begin position="6"/>
        <end position="326"/>
    </location>
</feature>
<dbReference type="EMBL" id="VNJK01000001">
    <property type="protein sequence ID" value="TVX92656.1"/>
    <property type="molecule type" value="Genomic_DNA"/>
</dbReference>
<dbReference type="AlphaFoldDB" id="A0A559IYF0"/>
<gene>
    <name evidence="2" type="ORF">FPZ44_06105</name>
</gene>
<keyword evidence="3" id="KW-1185">Reference proteome</keyword>
<accession>A0A559IYF0</accession>
<sequence length="346" mass="38043">MLANRDIMERMKHFQVIGLSMAIIQNGKLSQVEGFGLCEADGSKSINRETMFSVCSISKFVTALVVLKLVEQGIVDLDEDVNDKLISWKVPNCNLTSIHKVTLRNLLSHQSGIEDPAHSFGVFDSSQGIPTMLEILEGRTLYCSEAARISHVPGTAFHYSDMGYCVVQQLIEDVTGKAFTQLVRELIFEPLAMKNSRYASETLAGHDVNFACGHHKNGNVIDNKYCIYPYPSAAGLWSTASELAQLAIEVLNTLQDRGKLGISQNTINEMITAQGCVPWAGLSVFFDQSGRELEMFSLGWGVGYQCMLKLQPHLGTGAVMMTNSDLGVHQNEGLIGELMRSIAMVE</sequence>
<comment type="caution">
    <text evidence="2">The sequence shown here is derived from an EMBL/GenBank/DDBJ whole genome shotgun (WGS) entry which is preliminary data.</text>
</comment>
<dbReference type="SUPFAM" id="SSF56601">
    <property type="entry name" value="beta-lactamase/transpeptidase-like"/>
    <property type="match status" value="1"/>
</dbReference>